<dbReference type="SUPFAM" id="SSF57756">
    <property type="entry name" value="Retrovirus zinc finger-like domains"/>
    <property type="match status" value="1"/>
</dbReference>
<evidence type="ECO:0000256" key="3">
    <source>
        <dbReference type="SAM" id="MobiDB-lite"/>
    </source>
</evidence>
<feature type="region of interest" description="Disordered" evidence="3">
    <location>
        <begin position="491"/>
        <end position="513"/>
    </location>
</feature>
<dbReference type="InterPro" id="IPR036875">
    <property type="entry name" value="Znf_CCHC_sf"/>
</dbReference>
<dbReference type="SUPFAM" id="SSF56672">
    <property type="entry name" value="DNA/RNA polymerases"/>
    <property type="match status" value="1"/>
</dbReference>
<dbReference type="PANTHER" id="PTHR15503:SF45">
    <property type="entry name" value="RNA-DIRECTED DNA POLYMERASE HOMOLOG"/>
    <property type="match status" value="1"/>
</dbReference>
<dbReference type="SMART" id="SM00343">
    <property type="entry name" value="ZnF_C2HC"/>
    <property type="match status" value="1"/>
</dbReference>
<name>A0AAD8W5X7_LOLMU</name>
<keyword evidence="1" id="KW-0862">Zinc</keyword>
<evidence type="ECO:0000259" key="4">
    <source>
        <dbReference type="PROSITE" id="PS50158"/>
    </source>
</evidence>
<keyword evidence="6" id="KW-1185">Reference proteome</keyword>
<accession>A0AAD8W5X7</accession>
<dbReference type="EMBL" id="JAUUTY010000004">
    <property type="protein sequence ID" value="KAK1644403.1"/>
    <property type="molecule type" value="Genomic_DNA"/>
</dbReference>
<dbReference type="Pfam" id="PF08284">
    <property type="entry name" value="RVP_2"/>
    <property type="match status" value="1"/>
</dbReference>
<dbReference type="InterPro" id="IPR001878">
    <property type="entry name" value="Znf_CCHC"/>
</dbReference>
<feature type="compositionally biased region" description="Basic residues" evidence="3">
    <location>
        <begin position="401"/>
        <end position="411"/>
    </location>
</feature>
<feature type="compositionally biased region" description="Polar residues" evidence="3">
    <location>
        <begin position="412"/>
        <end position="421"/>
    </location>
</feature>
<dbReference type="Gene3D" id="4.10.60.10">
    <property type="entry name" value="Zinc finger, CCHC-type"/>
    <property type="match status" value="1"/>
</dbReference>
<keyword evidence="1" id="KW-0479">Metal-binding</keyword>
<evidence type="ECO:0000313" key="6">
    <source>
        <dbReference type="Proteomes" id="UP001231189"/>
    </source>
</evidence>
<feature type="compositionally biased region" description="Basic residues" evidence="3">
    <location>
        <begin position="437"/>
        <end position="459"/>
    </location>
</feature>
<organism evidence="5 6">
    <name type="scientific">Lolium multiflorum</name>
    <name type="common">Italian ryegrass</name>
    <name type="synonym">Lolium perenne subsp. multiflorum</name>
    <dbReference type="NCBI Taxonomy" id="4521"/>
    <lineage>
        <taxon>Eukaryota</taxon>
        <taxon>Viridiplantae</taxon>
        <taxon>Streptophyta</taxon>
        <taxon>Embryophyta</taxon>
        <taxon>Tracheophyta</taxon>
        <taxon>Spermatophyta</taxon>
        <taxon>Magnoliopsida</taxon>
        <taxon>Liliopsida</taxon>
        <taxon>Poales</taxon>
        <taxon>Poaceae</taxon>
        <taxon>BOP clade</taxon>
        <taxon>Pooideae</taxon>
        <taxon>Poodae</taxon>
        <taxon>Poeae</taxon>
        <taxon>Poeae Chloroplast Group 2 (Poeae type)</taxon>
        <taxon>Loliodinae</taxon>
        <taxon>Loliinae</taxon>
        <taxon>Lolium</taxon>
    </lineage>
</organism>
<gene>
    <name evidence="5" type="ORF">QYE76_062208</name>
</gene>
<proteinExistence type="predicted"/>
<sequence length="682" mass="77762">MWCGGPSPFPSRNPSSQKPKPRGYLAKSYSRLCGAENTREKRALRRAGIHRGNSLREGEIDAIVTVIELDIISITIIIISTIITAVSTAGHLVKRQRLHFQDLENHINTLEEESCFELLWNDELCGQLKEKDKKIQELEEMIKAQEEKFQAQDKEFQNQEKRVQKKNETIRIQNKELESNEVEFEADHNLIEKLCAEKRDLQEKNEELAKELKEYKAGFLEAGLTFEIVEEEVDVDEEAKCTEPIVADDWLRTINKKLNTIQADGAERVRFAAHQLEGSAAEWWDNYQVTYPDINAISWNQFEEAFRTAHVAAGAISLKRREFRDLRQGTRTVSEYGDLFNSLARYAPDDVSTDAKRREEFMRGLNDEISIHLVAIRFNNYQELVDKAVMVESKQKSIENRKRKSTFHKHNNSVPYQKQRTSSPPPHHHNGSSASRHNGHNHNGHHHHNGNNHNGHRHCNGNGGNGNNGNHQKDISQVTCFKCRKTGHFANDCPEKPKIDNGNGNGNGNGKKPNPFVKATLNHVSMEEAYEAPDSVIGKFMLNSIPAVVLFDTGASHSFISRVFVDRKELPGMPPDRDIEFLIDLMPGTGPIAKRPYKMDVEELKELKKQLREQLDKGFIQPSSSSWGAPILFVEKKDKSKRLVVDSRSLNEVKIKNKYPLPNINDLFDQLKGARVFSKTDL</sequence>
<dbReference type="InterPro" id="IPR043502">
    <property type="entry name" value="DNA/RNA_pol_sf"/>
</dbReference>
<dbReference type="AlphaFoldDB" id="A0AAD8W5X7"/>
<evidence type="ECO:0000256" key="2">
    <source>
        <dbReference type="SAM" id="Coils"/>
    </source>
</evidence>
<feature type="region of interest" description="Disordered" evidence="3">
    <location>
        <begin position="396"/>
        <end position="470"/>
    </location>
</feature>
<comment type="caution">
    <text evidence="5">The sequence shown here is derived from an EMBL/GenBank/DDBJ whole genome shotgun (WGS) entry which is preliminary data.</text>
</comment>
<evidence type="ECO:0000313" key="5">
    <source>
        <dbReference type="EMBL" id="KAK1644403.1"/>
    </source>
</evidence>
<evidence type="ECO:0000256" key="1">
    <source>
        <dbReference type="PROSITE-ProRule" id="PRU00047"/>
    </source>
</evidence>
<dbReference type="PROSITE" id="PS50158">
    <property type="entry name" value="ZF_CCHC"/>
    <property type="match status" value="1"/>
</dbReference>
<dbReference type="InterPro" id="IPR043128">
    <property type="entry name" value="Rev_trsase/Diguanyl_cyclase"/>
</dbReference>
<dbReference type="Gene3D" id="3.10.10.10">
    <property type="entry name" value="HIV Type 1 Reverse Transcriptase, subunit A, domain 1"/>
    <property type="match status" value="1"/>
</dbReference>
<dbReference type="GO" id="GO:0003676">
    <property type="term" value="F:nucleic acid binding"/>
    <property type="evidence" value="ECO:0007669"/>
    <property type="project" value="InterPro"/>
</dbReference>
<dbReference type="Pfam" id="PF00098">
    <property type="entry name" value="zf-CCHC"/>
    <property type="match status" value="1"/>
</dbReference>
<dbReference type="PANTHER" id="PTHR15503">
    <property type="entry name" value="LDOC1 RELATED"/>
    <property type="match status" value="1"/>
</dbReference>
<feature type="domain" description="CCHC-type" evidence="4">
    <location>
        <begin position="480"/>
        <end position="495"/>
    </location>
</feature>
<keyword evidence="2" id="KW-0175">Coiled coil</keyword>
<dbReference type="GO" id="GO:0008270">
    <property type="term" value="F:zinc ion binding"/>
    <property type="evidence" value="ECO:0007669"/>
    <property type="project" value="UniProtKB-KW"/>
</dbReference>
<dbReference type="Gene3D" id="3.30.70.270">
    <property type="match status" value="1"/>
</dbReference>
<dbReference type="Pfam" id="PF03732">
    <property type="entry name" value="Retrotrans_gag"/>
    <property type="match status" value="1"/>
</dbReference>
<dbReference type="CDD" id="cd01647">
    <property type="entry name" value="RT_LTR"/>
    <property type="match status" value="1"/>
</dbReference>
<reference evidence="5" key="1">
    <citation type="submission" date="2023-07" db="EMBL/GenBank/DDBJ databases">
        <title>A chromosome-level genome assembly of Lolium multiflorum.</title>
        <authorList>
            <person name="Chen Y."/>
            <person name="Copetti D."/>
            <person name="Kolliker R."/>
            <person name="Studer B."/>
        </authorList>
    </citation>
    <scope>NUCLEOTIDE SEQUENCE</scope>
    <source>
        <strain evidence="5">02402/16</strain>
        <tissue evidence="5">Leaf</tissue>
    </source>
</reference>
<feature type="coiled-coil region" evidence="2">
    <location>
        <begin position="93"/>
        <end position="218"/>
    </location>
</feature>
<feature type="coiled-coil region" evidence="2">
    <location>
        <begin position="594"/>
        <end position="621"/>
    </location>
</feature>
<dbReference type="Proteomes" id="UP001231189">
    <property type="component" value="Unassembled WGS sequence"/>
</dbReference>
<protein>
    <recommendedName>
        <fullName evidence="4">CCHC-type domain-containing protein</fullName>
    </recommendedName>
</protein>
<dbReference type="InterPro" id="IPR005162">
    <property type="entry name" value="Retrotrans_gag_dom"/>
</dbReference>
<dbReference type="InterPro" id="IPR032567">
    <property type="entry name" value="RTL1-rel"/>
</dbReference>
<keyword evidence="1" id="KW-0863">Zinc-finger</keyword>
<feature type="region of interest" description="Disordered" evidence="3">
    <location>
        <begin position="1"/>
        <end position="23"/>
    </location>
</feature>